<keyword evidence="2" id="KW-0812">Transmembrane</keyword>
<evidence type="ECO:0000256" key="1">
    <source>
        <dbReference type="SAM" id="MobiDB-lite"/>
    </source>
</evidence>
<feature type="transmembrane region" description="Helical" evidence="2">
    <location>
        <begin position="756"/>
        <end position="781"/>
    </location>
</feature>
<organism evidence="3 4">
    <name type="scientific">Cymbomonas tetramitiformis</name>
    <dbReference type="NCBI Taxonomy" id="36881"/>
    <lineage>
        <taxon>Eukaryota</taxon>
        <taxon>Viridiplantae</taxon>
        <taxon>Chlorophyta</taxon>
        <taxon>Pyramimonadophyceae</taxon>
        <taxon>Pyramimonadales</taxon>
        <taxon>Pyramimonadaceae</taxon>
        <taxon>Cymbomonas</taxon>
    </lineage>
</organism>
<dbReference type="EMBL" id="LGRX02003180">
    <property type="protein sequence ID" value="KAK3282738.1"/>
    <property type="molecule type" value="Genomic_DNA"/>
</dbReference>
<feature type="region of interest" description="Disordered" evidence="1">
    <location>
        <begin position="560"/>
        <end position="580"/>
    </location>
</feature>
<sequence length="785" mass="88808">MQEQNPDLVADADISQTLARCGIAEARSTLNTLLCDRNSCLSFRDTFDIFQTIVLRTFAEEHSWIDAAQRGGEYAQAWLLGLFLPNETLMQRVKIADQQQDYTNRDYFGNTTTEQWECVFPSSYLPERIKHMLLSSHGVVQLDNLSHFKGRLTPLAQHHVLATEYQLRVGLYEFFMFALASYCVRVVKPERYTPITSSQYPIGNILDYFEEVDFVGPWKVPRPPPPRLHEEILLQHLHATCPGIAACANLAEPSPGGVKEDDNPQGDLFLNILLDFWLSDPSDFRQKFPVDSPAAIGAFGYSSRPLPESLVESIQLLVKFILSPSPPSRGEALGGLGAAARHFFVQGSFSPEDRASALSFSSATPQPFSTLPTLHTQSWQHRQSWQALQVPTKLNLKILQEMKAPLYSFFRREFTSATSGRQSREIVKLWLTYLAPWAHDKPFPKPVRRQQQYPGEQLPVPQQEQHRPARSSRVFTPAWSWHVRGNALFYGRLMHHFLEKVCNDGDDTYVGEVLSELVVFFEREAKRPVETGSSGGTAKLLTDLLEEMDTSLSRVAQTLRDRSQAPGTPQARQPPGVQDPQEFDFYMKLTWELESMEFLELPADLTPRGLGHDQVERSSFWLDPTRHEETKKLVDKLVTTRLVNPQQHKLRKSLQKIFDLQTGTSPDPGPTPTANDGTLLEGKGGVCPYDGDWMRRPIGGNEVDFLVRDLIAISEKINRLLRCTPLSKFGDNLLNLRWLAEKPLLVCISPFVCIALLAHFWLTLCLLLFLGATIHGSAALCRRRS</sequence>
<dbReference type="PANTHER" id="PTHR31801:SF1">
    <property type="entry name" value="SPHINGOMYELIN PHOSPHODIESTERASE"/>
    <property type="match status" value="1"/>
</dbReference>
<keyword evidence="2" id="KW-1133">Transmembrane helix</keyword>
<dbReference type="PANTHER" id="PTHR31801">
    <property type="entry name" value="ALTERED INHERITANCE OF MITOCHONDRIA PROTEIN 24, MITOCHONDRIAL"/>
    <property type="match status" value="1"/>
</dbReference>
<reference evidence="3 4" key="1">
    <citation type="journal article" date="2015" name="Genome Biol. Evol.">
        <title>Comparative Genomics of a Bacterivorous Green Alga Reveals Evolutionary Causalities and Consequences of Phago-Mixotrophic Mode of Nutrition.</title>
        <authorList>
            <person name="Burns J.A."/>
            <person name="Paasch A."/>
            <person name="Narechania A."/>
            <person name="Kim E."/>
        </authorList>
    </citation>
    <scope>NUCLEOTIDE SEQUENCE [LARGE SCALE GENOMIC DNA]</scope>
    <source>
        <strain evidence="3 4">PLY_AMNH</strain>
    </source>
</reference>
<proteinExistence type="predicted"/>
<gene>
    <name evidence="3" type="ORF">CYMTET_9542</name>
</gene>
<name>A0AAE0LEX5_9CHLO</name>
<dbReference type="AlphaFoldDB" id="A0AAE0LEX5"/>
<keyword evidence="4" id="KW-1185">Reference proteome</keyword>
<evidence type="ECO:0000256" key="2">
    <source>
        <dbReference type="SAM" id="Phobius"/>
    </source>
</evidence>
<evidence type="ECO:0000313" key="3">
    <source>
        <dbReference type="EMBL" id="KAK3282738.1"/>
    </source>
</evidence>
<dbReference type="Proteomes" id="UP001190700">
    <property type="component" value="Unassembled WGS sequence"/>
</dbReference>
<accession>A0AAE0LEX5</accession>
<protein>
    <recommendedName>
        <fullName evidence="5">Sphingomyelin phosphodiesterase 4</fullName>
    </recommendedName>
</protein>
<keyword evidence="2" id="KW-0472">Membrane</keyword>
<evidence type="ECO:0000313" key="4">
    <source>
        <dbReference type="Proteomes" id="UP001190700"/>
    </source>
</evidence>
<evidence type="ECO:0008006" key="5">
    <source>
        <dbReference type="Google" id="ProtNLM"/>
    </source>
</evidence>
<comment type="caution">
    <text evidence="3">The sequence shown here is derived from an EMBL/GenBank/DDBJ whole genome shotgun (WGS) entry which is preliminary data.</text>
</comment>